<proteinExistence type="predicted"/>
<evidence type="ECO:0000256" key="1">
    <source>
        <dbReference type="SAM" id="MobiDB-lite"/>
    </source>
</evidence>
<organism evidence="2 3">
    <name type="scientific">Rousettus aegyptiacus</name>
    <name type="common">Egyptian fruit bat</name>
    <name type="synonym">Pteropus aegyptiacus</name>
    <dbReference type="NCBI Taxonomy" id="9407"/>
    <lineage>
        <taxon>Eukaryota</taxon>
        <taxon>Metazoa</taxon>
        <taxon>Chordata</taxon>
        <taxon>Craniata</taxon>
        <taxon>Vertebrata</taxon>
        <taxon>Euteleostomi</taxon>
        <taxon>Mammalia</taxon>
        <taxon>Eutheria</taxon>
        <taxon>Laurasiatheria</taxon>
        <taxon>Chiroptera</taxon>
        <taxon>Yinpterochiroptera</taxon>
        <taxon>Pteropodoidea</taxon>
        <taxon>Pteropodidae</taxon>
        <taxon>Rousettinae</taxon>
        <taxon>Rousettus</taxon>
    </lineage>
</organism>
<comment type="caution">
    <text evidence="2">The sequence shown here is derived from an EMBL/GenBank/DDBJ whole genome shotgun (WGS) entry which is preliminary data.</text>
</comment>
<feature type="compositionally biased region" description="Basic and acidic residues" evidence="1">
    <location>
        <begin position="99"/>
        <end position="108"/>
    </location>
</feature>
<accession>A0A7J8CIX3</accession>
<protein>
    <submittedName>
        <fullName evidence="2">Uncharacterized protein</fullName>
    </submittedName>
</protein>
<evidence type="ECO:0000313" key="3">
    <source>
        <dbReference type="Proteomes" id="UP000593571"/>
    </source>
</evidence>
<dbReference type="AlphaFoldDB" id="A0A7J8CIX3"/>
<dbReference type="EMBL" id="JACASE010000014">
    <property type="protein sequence ID" value="KAF6410787.1"/>
    <property type="molecule type" value="Genomic_DNA"/>
</dbReference>
<gene>
    <name evidence="2" type="ORF">HJG63_009224</name>
</gene>
<feature type="region of interest" description="Disordered" evidence="1">
    <location>
        <begin position="66"/>
        <end position="162"/>
    </location>
</feature>
<keyword evidence="3" id="KW-1185">Reference proteome</keyword>
<name>A0A7J8CIX3_ROUAE</name>
<sequence>MHLQNPPSQTRKSVFPQLYEPLSFRRLDTCSVSLNSEGRLSGRRRTVQALEPLGAMCPGRLYVRRATGQRSPRGGNARCRVRWSRTPDGRGRGVLAEPPQRRPRERPEAACWRPAQPEPGHVGPRASALRRGRRADARVLRASGLGDRGPPAGVGEAPSPVS</sequence>
<evidence type="ECO:0000313" key="2">
    <source>
        <dbReference type="EMBL" id="KAF6410787.1"/>
    </source>
</evidence>
<reference evidence="2 3" key="1">
    <citation type="journal article" date="2020" name="Nature">
        <title>Six reference-quality genomes reveal evolution of bat adaptations.</title>
        <authorList>
            <person name="Jebb D."/>
            <person name="Huang Z."/>
            <person name="Pippel M."/>
            <person name="Hughes G.M."/>
            <person name="Lavrichenko K."/>
            <person name="Devanna P."/>
            <person name="Winkler S."/>
            <person name="Jermiin L.S."/>
            <person name="Skirmuntt E.C."/>
            <person name="Katzourakis A."/>
            <person name="Burkitt-Gray L."/>
            <person name="Ray D.A."/>
            <person name="Sullivan K.A.M."/>
            <person name="Roscito J.G."/>
            <person name="Kirilenko B.M."/>
            <person name="Davalos L.M."/>
            <person name="Corthals A.P."/>
            <person name="Power M.L."/>
            <person name="Jones G."/>
            <person name="Ransome R.D."/>
            <person name="Dechmann D.K.N."/>
            <person name="Locatelli A.G."/>
            <person name="Puechmaille S.J."/>
            <person name="Fedrigo O."/>
            <person name="Jarvis E.D."/>
            <person name="Hiller M."/>
            <person name="Vernes S.C."/>
            <person name="Myers E.W."/>
            <person name="Teeling E.C."/>
        </authorList>
    </citation>
    <scope>NUCLEOTIDE SEQUENCE [LARGE SCALE GENOMIC DNA]</scope>
    <source>
        <strain evidence="2">MRouAeg1</strain>
        <tissue evidence="2">Muscle</tissue>
    </source>
</reference>
<dbReference type="Proteomes" id="UP000593571">
    <property type="component" value="Unassembled WGS sequence"/>
</dbReference>